<dbReference type="SUPFAM" id="SSF75005">
    <property type="entry name" value="Arabinanase/levansucrase/invertase"/>
    <property type="match status" value="1"/>
</dbReference>
<proteinExistence type="inferred from homology"/>
<dbReference type="InterPro" id="IPR013320">
    <property type="entry name" value="ConA-like_dom_sf"/>
</dbReference>
<dbReference type="GO" id="GO:0005975">
    <property type="term" value="P:carbohydrate metabolic process"/>
    <property type="evidence" value="ECO:0007669"/>
    <property type="project" value="InterPro"/>
</dbReference>
<feature type="active site" description="Proton acceptor" evidence="4">
    <location>
        <position position="58"/>
    </location>
</feature>
<accession>A0AAD5SYF0</accession>
<evidence type="ECO:0000313" key="8">
    <source>
        <dbReference type="Proteomes" id="UP001211907"/>
    </source>
</evidence>
<feature type="active site" description="Proton donor" evidence="4">
    <location>
        <position position="229"/>
    </location>
</feature>
<dbReference type="InterPro" id="IPR023296">
    <property type="entry name" value="Glyco_hydro_beta-prop_sf"/>
</dbReference>
<gene>
    <name evidence="7" type="ORF">HK100_001736</name>
</gene>
<feature type="site" description="Important for catalytic activity, responsible for pKa modulation of the active site Glu and correct orientation of both the proton donor and substrate" evidence="5">
    <location>
        <position position="173"/>
    </location>
</feature>
<sequence>MATETVKTVTTTTKTTVTTTRIKQAEKLTWGSGYEGQRIPDLGDGTYRNPLFPGDHPDPSILRDDDTDTYYMVHSSFDVYPGLVIYSSHDLVNWRPVGAALETWVGSVWAPFLCKHNGRYFIYFPARGNGRPTNYVIYADAISGPWSAPKDLSWDVSSNTDSNSNTQEALPIDPCHIVGEDGKRYLFVAGTYYVQLSDDGLSLLKDSFKLAVASWPIPLDWVIEGTAPEGPKVAKVGVYFYLNVAQGGTAGPPTSHMALSYRAKSIHGPWEQSPFNPVIRTTSASEHWWSQGHATLVPVKARNAAKADTTDYYVVFHGYEKNYPTLGRQTLLAPIIFTDDGWWKLKTSDASIPQPIPLPSTEKLPFNIPYSDDFSTNKFGIQWGFYNSSKSQEAAIRHRYEADTTTGKTSLVVSGKGTGPADADPLTFKTGDRAYEVTVKITLLNPQTAVAGALLFYNSRLFAGLGFDGHGALILHRYGTDRYLPNHPDGVNAVPNNAATATLYFKLQFDYVPNVLTIWTSTNGVEWKQFDNRINVAGYEHNNAYDFLSLRPGVYAAGSGDVRFENVIYRAFEPHEL</sequence>
<evidence type="ECO:0000256" key="6">
    <source>
        <dbReference type="RuleBase" id="RU361187"/>
    </source>
</evidence>
<dbReference type="PANTHER" id="PTHR42812">
    <property type="entry name" value="BETA-XYLOSIDASE"/>
    <property type="match status" value="1"/>
</dbReference>
<evidence type="ECO:0000256" key="2">
    <source>
        <dbReference type="ARBA" id="ARBA00022801"/>
    </source>
</evidence>
<dbReference type="GO" id="GO:0004553">
    <property type="term" value="F:hydrolase activity, hydrolyzing O-glycosyl compounds"/>
    <property type="evidence" value="ECO:0007669"/>
    <property type="project" value="InterPro"/>
</dbReference>
<evidence type="ECO:0000313" key="7">
    <source>
        <dbReference type="EMBL" id="KAJ3114188.1"/>
    </source>
</evidence>
<dbReference type="CDD" id="cd09002">
    <property type="entry name" value="GH43_XYL-like"/>
    <property type="match status" value="1"/>
</dbReference>
<dbReference type="PANTHER" id="PTHR42812:SF2">
    <property type="entry name" value="XYLOSIDASE_ARABINOSIDASE"/>
    <property type="match status" value="1"/>
</dbReference>
<evidence type="ECO:0000256" key="1">
    <source>
        <dbReference type="ARBA" id="ARBA00009865"/>
    </source>
</evidence>
<protein>
    <recommendedName>
        <fullName evidence="9">Beta-xylosidase</fullName>
    </recommendedName>
</protein>
<dbReference type="Proteomes" id="UP001211907">
    <property type="component" value="Unassembled WGS sequence"/>
</dbReference>
<keyword evidence="8" id="KW-1185">Reference proteome</keyword>
<dbReference type="AlphaFoldDB" id="A0AAD5SYF0"/>
<comment type="similarity">
    <text evidence="1 6">Belongs to the glycosyl hydrolase 43 family.</text>
</comment>
<evidence type="ECO:0000256" key="5">
    <source>
        <dbReference type="PIRSR" id="PIRSR606710-2"/>
    </source>
</evidence>
<evidence type="ECO:0008006" key="9">
    <source>
        <dbReference type="Google" id="ProtNLM"/>
    </source>
</evidence>
<comment type="caution">
    <text evidence="7">The sequence shown here is derived from an EMBL/GenBank/DDBJ whole genome shotgun (WGS) entry which is preliminary data.</text>
</comment>
<dbReference type="Pfam" id="PF04616">
    <property type="entry name" value="Glyco_hydro_43"/>
    <property type="match status" value="1"/>
</dbReference>
<dbReference type="Gene3D" id="2.60.120.200">
    <property type="match status" value="1"/>
</dbReference>
<dbReference type="Gene3D" id="2.115.10.20">
    <property type="entry name" value="Glycosyl hydrolase domain, family 43"/>
    <property type="match status" value="1"/>
</dbReference>
<dbReference type="EMBL" id="JADGJH010001388">
    <property type="protein sequence ID" value="KAJ3114188.1"/>
    <property type="molecule type" value="Genomic_DNA"/>
</dbReference>
<dbReference type="InterPro" id="IPR006710">
    <property type="entry name" value="Glyco_hydro_43"/>
</dbReference>
<name>A0AAD5SYF0_9FUNG</name>
<dbReference type="SUPFAM" id="SSF49899">
    <property type="entry name" value="Concanavalin A-like lectins/glucanases"/>
    <property type="match status" value="1"/>
</dbReference>
<dbReference type="InterPro" id="IPR051795">
    <property type="entry name" value="Glycosyl_Hydrlase_43"/>
</dbReference>
<keyword evidence="2 6" id="KW-0378">Hydrolase</keyword>
<evidence type="ECO:0000256" key="4">
    <source>
        <dbReference type="PIRSR" id="PIRSR606710-1"/>
    </source>
</evidence>
<reference evidence="7" key="1">
    <citation type="submission" date="2020-05" db="EMBL/GenBank/DDBJ databases">
        <title>Phylogenomic resolution of chytrid fungi.</title>
        <authorList>
            <person name="Stajich J.E."/>
            <person name="Amses K."/>
            <person name="Simmons R."/>
            <person name="Seto K."/>
            <person name="Myers J."/>
            <person name="Bonds A."/>
            <person name="Quandt C.A."/>
            <person name="Barry K."/>
            <person name="Liu P."/>
            <person name="Grigoriev I."/>
            <person name="Longcore J.E."/>
            <person name="James T.Y."/>
        </authorList>
    </citation>
    <scope>NUCLEOTIDE SEQUENCE</scope>
    <source>
        <strain evidence="7">JEL0513</strain>
    </source>
</reference>
<organism evidence="7 8">
    <name type="scientific">Physocladia obscura</name>
    <dbReference type="NCBI Taxonomy" id="109957"/>
    <lineage>
        <taxon>Eukaryota</taxon>
        <taxon>Fungi</taxon>
        <taxon>Fungi incertae sedis</taxon>
        <taxon>Chytridiomycota</taxon>
        <taxon>Chytridiomycota incertae sedis</taxon>
        <taxon>Chytridiomycetes</taxon>
        <taxon>Chytridiales</taxon>
        <taxon>Chytriomycetaceae</taxon>
        <taxon>Physocladia</taxon>
    </lineage>
</organism>
<keyword evidence="3 6" id="KW-0326">Glycosidase</keyword>
<evidence type="ECO:0000256" key="3">
    <source>
        <dbReference type="ARBA" id="ARBA00023295"/>
    </source>
</evidence>